<evidence type="ECO:0000256" key="1">
    <source>
        <dbReference type="SAM" id="Phobius"/>
    </source>
</evidence>
<dbReference type="InterPro" id="IPR007172">
    <property type="entry name" value="DUF374"/>
</dbReference>
<dbReference type="AlphaFoldDB" id="A0A0S4XM95"/>
<organism evidence="3">
    <name type="scientific">Sulfurovum sp. enrichment culture clone C5</name>
    <dbReference type="NCBI Taxonomy" id="497650"/>
    <lineage>
        <taxon>Bacteria</taxon>
        <taxon>Pseudomonadati</taxon>
        <taxon>Campylobacterota</taxon>
        <taxon>Epsilonproteobacteria</taxon>
        <taxon>Campylobacterales</taxon>
        <taxon>Sulfurovaceae</taxon>
        <taxon>Sulfurovum</taxon>
        <taxon>environmental samples</taxon>
    </lineage>
</organism>
<keyword evidence="1" id="KW-0472">Membrane</keyword>
<evidence type="ECO:0000259" key="2">
    <source>
        <dbReference type="Pfam" id="PF04028"/>
    </source>
</evidence>
<keyword evidence="1" id="KW-0812">Transmembrane</keyword>
<evidence type="ECO:0000313" key="3">
    <source>
        <dbReference type="EMBL" id="CUV65434.1"/>
    </source>
</evidence>
<accession>A0A0S4XM95</accession>
<dbReference type="Pfam" id="PF04028">
    <property type="entry name" value="DUF374"/>
    <property type="match status" value="1"/>
</dbReference>
<reference evidence="3" key="1">
    <citation type="submission" date="2015-11" db="EMBL/GenBank/DDBJ databases">
        <authorList>
            <person name="Zhang Y."/>
            <person name="Guo Z."/>
        </authorList>
    </citation>
    <scope>NUCLEOTIDE SEQUENCE</scope>
    <source>
        <strain evidence="3">BN30871</strain>
    </source>
</reference>
<sequence length="208" mass="23991">MKKSILNFISYKIVPFFIYIFMRMIWVTIKKDFPYSHLTIKDKQYVCACWHCELLISPQYYHKLFPKHKAGAIASNHKDGKIVSSTIKYFNIYPIEGSTSKGGVKALINSLGALKKGEDVLITPDGPRGPRFTVNDGIVALAQKSNLKIFMINFQAHNYWQLKSWDKFIIPKPFSKVTIYSQIIDIKNLDNEEAKNIIRDTMLKHTTI</sequence>
<name>A0A0S4XM95_9BACT</name>
<protein>
    <recommendedName>
        <fullName evidence="2">DUF374 domain-containing protein</fullName>
    </recommendedName>
</protein>
<feature type="transmembrane region" description="Helical" evidence="1">
    <location>
        <begin position="9"/>
        <end position="29"/>
    </location>
</feature>
<dbReference type="EMBL" id="FAXN01000034">
    <property type="protein sequence ID" value="CUV65434.1"/>
    <property type="molecule type" value="Genomic_DNA"/>
</dbReference>
<keyword evidence="1" id="KW-1133">Transmembrane helix</keyword>
<gene>
    <name evidence="3" type="ORF">BN3087_340002</name>
</gene>
<dbReference type="CDD" id="cd07983">
    <property type="entry name" value="LPLAT_DUF374-like"/>
    <property type="match status" value="1"/>
</dbReference>
<feature type="domain" description="DUF374" evidence="2">
    <location>
        <begin position="65"/>
        <end position="131"/>
    </location>
</feature>
<proteinExistence type="predicted"/>